<dbReference type="InterPro" id="IPR057191">
    <property type="entry name" value="DUF7869"/>
</dbReference>
<dbReference type="Proteomes" id="UP000434957">
    <property type="component" value="Unassembled WGS sequence"/>
</dbReference>
<evidence type="ECO:0000256" key="1">
    <source>
        <dbReference type="SAM" id="MobiDB-lite"/>
    </source>
</evidence>
<dbReference type="Proteomes" id="UP000429607">
    <property type="component" value="Unassembled WGS sequence"/>
</dbReference>
<dbReference type="PANTHER" id="PTHR34415">
    <property type="entry name" value="INTEGRASE CATALYTIC DOMAIN-CONTAINING PROTEIN"/>
    <property type="match status" value="1"/>
</dbReference>
<gene>
    <name evidence="3" type="ORF">PR001_g843</name>
    <name evidence="4" type="ORF">PR003_g1092</name>
</gene>
<dbReference type="Pfam" id="PF25273">
    <property type="entry name" value="DUF7869"/>
    <property type="match status" value="1"/>
</dbReference>
<sequence length="788" mass="88911">MEAHHPSPERQPTAAHQQQLQPASAPETPLSNAPTLQSPSATDLPPASALELQPPRTPELQPSLEPRVGRCEPLSPPPSLRKRCLRGTSPHVESEGIRGASNPGSSSSEEPDDSNDEDWSTAESAEEDEEVTVDSGGDDSGEEDISINLIEVDVNLKVTDLIRADNCKRRCLEGKARELESLGCSISQMTKSQKMTSVYLMLGVLMQTDTVQRRRGKGEREKFNYYLPFVGAVCRPSFARCLDLTPLTIQRYKARVRDGNIAAKAHGNTLNKSASKVDIPWLVKWLKEFADEVGEVVPVRVRLQKTVDGTTTKYYSREDYTMLPSYFTWDSVYDEMHAYVQQIRFRVSEPARSTMRKLLARHCPEIRIRSSRSNVCDVCTIYQSRIRGGATADETEEMGLHTAPAREMRKEYKKDKAQVTDPDPEADVAVIVLDFSQNLTVPSVSSTPSQWYFCSLVAVNVFGIFYENERIQTNYVYDETVSGKGSDQINSMLHHFIRTVLLPRGKTKLVVYADNSGGQNKNNLVIKFLLAQVHMGVLNRVDFKFFVKGHTKNSCDRGFGHIRKFVSRQDCWTLGQVVSAVRNSATSNRTVHISRDDGFFKGYKTPVKELYKNLTGVQQYQWFGMDASKPGMVECRKSPSADADEQDLRRKVDGILTENTKVARMFEHFLEPLPVPGVNTEKKYTMHYVVRPYVPEEFRGDEIYAAFSNEQDDSAKAAMQSRRQHRAAMALPAKENLDQRGCGVQEEEDEDPVAKKKPRKSVRVQWANVYDVEYVFIQLDTYLQGNTE</sequence>
<evidence type="ECO:0000259" key="2">
    <source>
        <dbReference type="Pfam" id="PF25273"/>
    </source>
</evidence>
<dbReference type="EMBL" id="QXFV01000023">
    <property type="protein sequence ID" value="KAE9052073.1"/>
    <property type="molecule type" value="Genomic_DNA"/>
</dbReference>
<feature type="compositionally biased region" description="Polar residues" evidence="1">
    <location>
        <begin position="29"/>
        <end position="41"/>
    </location>
</feature>
<organism evidence="4 6">
    <name type="scientific">Phytophthora rubi</name>
    <dbReference type="NCBI Taxonomy" id="129364"/>
    <lineage>
        <taxon>Eukaryota</taxon>
        <taxon>Sar</taxon>
        <taxon>Stramenopiles</taxon>
        <taxon>Oomycota</taxon>
        <taxon>Peronosporomycetes</taxon>
        <taxon>Peronosporales</taxon>
        <taxon>Peronosporaceae</taxon>
        <taxon>Phytophthora</taxon>
    </lineage>
</organism>
<comment type="caution">
    <text evidence="4">The sequence shown here is derived from an EMBL/GenBank/DDBJ whole genome shotgun (WGS) entry which is preliminary data.</text>
</comment>
<feature type="compositionally biased region" description="Acidic residues" evidence="1">
    <location>
        <begin position="109"/>
        <end position="144"/>
    </location>
</feature>
<feature type="region of interest" description="Disordered" evidence="1">
    <location>
        <begin position="1"/>
        <end position="144"/>
    </location>
</feature>
<keyword evidence="6" id="KW-1185">Reference proteome</keyword>
<name>A0A6A4FWN6_9STRA</name>
<protein>
    <recommendedName>
        <fullName evidence="2">DUF7869 domain-containing protein</fullName>
    </recommendedName>
</protein>
<evidence type="ECO:0000313" key="6">
    <source>
        <dbReference type="Proteomes" id="UP000434957"/>
    </source>
</evidence>
<evidence type="ECO:0000313" key="3">
    <source>
        <dbReference type="EMBL" id="KAE9052073.1"/>
    </source>
</evidence>
<dbReference type="PANTHER" id="PTHR34415:SF1">
    <property type="entry name" value="INTEGRASE CATALYTIC DOMAIN-CONTAINING PROTEIN"/>
    <property type="match status" value="1"/>
</dbReference>
<accession>A0A6A4FWN6</accession>
<proteinExistence type="predicted"/>
<reference evidence="4 6" key="1">
    <citation type="submission" date="2018-08" db="EMBL/GenBank/DDBJ databases">
        <title>Genomic investigation of the strawberry pathogen Phytophthora fragariae indicates pathogenicity is determined by transcriptional variation in three key races.</title>
        <authorList>
            <person name="Adams T.M."/>
            <person name="Armitage A.D."/>
            <person name="Sobczyk M.K."/>
            <person name="Bates H.J."/>
            <person name="Dunwell J.M."/>
            <person name="Nellist C.F."/>
            <person name="Harrison R.J."/>
        </authorList>
    </citation>
    <scope>NUCLEOTIDE SEQUENCE [LARGE SCALE GENOMIC DNA]</scope>
    <source>
        <strain evidence="3 5">SCRP249</strain>
        <strain evidence="4 6">SCRP333</strain>
    </source>
</reference>
<dbReference type="EMBL" id="QXFT01000028">
    <property type="protein sequence ID" value="KAE9358793.1"/>
    <property type="molecule type" value="Genomic_DNA"/>
</dbReference>
<feature type="domain" description="DUF7869" evidence="2">
    <location>
        <begin position="457"/>
        <end position="630"/>
    </location>
</feature>
<dbReference type="AlphaFoldDB" id="A0A6A4FWN6"/>
<evidence type="ECO:0000313" key="4">
    <source>
        <dbReference type="EMBL" id="KAE9358793.1"/>
    </source>
</evidence>
<evidence type="ECO:0000313" key="5">
    <source>
        <dbReference type="Proteomes" id="UP000429607"/>
    </source>
</evidence>